<feature type="region of interest" description="Disordered" evidence="1">
    <location>
        <begin position="1"/>
        <end position="20"/>
    </location>
</feature>
<gene>
    <name evidence="2" type="ORF">J437_LFUL016961</name>
</gene>
<feature type="compositionally biased region" description="Polar residues" evidence="1">
    <location>
        <begin position="105"/>
        <end position="125"/>
    </location>
</feature>
<organism evidence="2 3">
    <name type="scientific">Ladona fulva</name>
    <name type="common">Scarce chaser dragonfly</name>
    <name type="synonym">Libellula fulva</name>
    <dbReference type="NCBI Taxonomy" id="123851"/>
    <lineage>
        <taxon>Eukaryota</taxon>
        <taxon>Metazoa</taxon>
        <taxon>Ecdysozoa</taxon>
        <taxon>Arthropoda</taxon>
        <taxon>Hexapoda</taxon>
        <taxon>Insecta</taxon>
        <taxon>Pterygota</taxon>
        <taxon>Palaeoptera</taxon>
        <taxon>Odonata</taxon>
        <taxon>Epiprocta</taxon>
        <taxon>Anisoptera</taxon>
        <taxon>Libelluloidea</taxon>
        <taxon>Libellulidae</taxon>
        <taxon>Ladona</taxon>
    </lineage>
</organism>
<reference evidence="2" key="1">
    <citation type="submission" date="2013-04" db="EMBL/GenBank/DDBJ databases">
        <authorList>
            <person name="Qu J."/>
            <person name="Murali S.C."/>
            <person name="Bandaranaike D."/>
            <person name="Bellair M."/>
            <person name="Blankenburg K."/>
            <person name="Chao H."/>
            <person name="Dinh H."/>
            <person name="Doddapaneni H."/>
            <person name="Downs B."/>
            <person name="Dugan-Rocha S."/>
            <person name="Elkadiri S."/>
            <person name="Gnanaolivu R.D."/>
            <person name="Hernandez B."/>
            <person name="Javaid M."/>
            <person name="Jayaseelan J.C."/>
            <person name="Lee S."/>
            <person name="Li M."/>
            <person name="Ming W."/>
            <person name="Munidasa M."/>
            <person name="Muniz J."/>
            <person name="Nguyen L."/>
            <person name="Ongeri F."/>
            <person name="Osuji N."/>
            <person name="Pu L.-L."/>
            <person name="Puazo M."/>
            <person name="Qu C."/>
            <person name="Quiroz J."/>
            <person name="Raj R."/>
            <person name="Weissenberger G."/>
            <person name="Xin Y."/>
            <person name="Zou X."/>
            <person name="Han Y."/>
            <person name="Richards S."/>
            <person name="Worley K."/>
            <person name="Muzny D."/>
            <person name="Gibbs R."/>
        </authorList>
    </citation>
    <scope>NUCLEOTIDE SEQUENCE</scope>
    <source>
        <strain evidence="2">Sampled in the wild</strain>
    </source>
</reference>
<evidence type="ECO:0000313" key="3">
    <source>
        <dbReference type="Proteomes" id="UP000792457"/>
    </source>
</evidence>
<comment type="caution">
    <text evidence="2">The sequence shown here is derived from an EMBL/GenBank/DDBJ whole genome shotgun (WGS) entry which is preliminary data.</text>
</comment>
<name>A0A8K0KLU8_LADFU</name>
<feature type="region of interest" description="Disordered" evidence="1">
    <location>
        <begin position="86"/>
        <end position="131"/>
    </location>
</feature>
<accession>A0A8K0KLU8</accession>
<protein>
    <submittedName>
        <fullName evidence="2">Uncharacterized protein</fullName>
    </submittedName>
</protein>
<dbReference type="AlphaFoldDB" id="A0A8K0KLU8"/>
<evidence type="ECO:0000256" key="1">
    <source>
        <dbReference type="SAM" id="MobiDB-lite"/>
    </source>
</evidence>
<feature type="non-terminal residue" evidence="2">
    <location>
        <position position="175"/>
    </location>
</feature>
<dbReference type="Proteomes" id="UP000792457">
    <property type="component" value="Unassembled WGS sequence"/>
</dbReference>
<sequence>MYTVSHESVPELQNEIKENDQESITELQNEIEDDHQFPIPEMAVEDCHEGYHEAGMELEENDGMVEVVEDVVSNPDSTLEFEMEVTEEANQEDVNRKTPSRKQKNVSLEESAANRNPESSVTQSELVVREDNPGKVLMPLHEDGQIIKNSSDAEIKRTAEKAVKKGGRAKERKEN</sequence>
<keyword evidence="3" id="KW-1185">Reference proteome</keyword>
<dbReference type="EMBL" id="KZ309133">
    <property type="protein sequence ID" value="KAG8237205.1"/>
    <property type="molecule type" value="Genomic_DNA"/>
</dbReference>
<proteinExistence type="predicted"/>
<reference evidence="2" key="2">
    <citation type="submission" date="2017-10" db="EMBL/GenBank/DDBJ databases">
        <title>Ladona fulva Genome sequencing and assembly.</title>
        <authorList>
            <person name="Murali S."/>
            <person name="Richards S."/>
            <person name="Bandaranaike D."/>
            <person name="Bellair M."/>
            <person name="Blankenburg K."/>
            <person name="Chao H."/>
            <person name="Dinh H."/>
            <person name="Doddapaneni H."/>
            <person name="Dugan-Rocha S."/>
            <person name="Elkadiri S."/>
            <person name="Gnanaolivu R."/>
            <person name="Hernandez B."/>
            <person name="Skinner E."/>
            <person name="Javaid M."/>
            <person name="Lee S."/>
            <person name="Li M."/>
            <person name="Ming W."/>
            <person name="Munidasa M."/>
            <person name="Muniz J."/>
            <person name="Nguyen L."/>
            <person name="Hughes D."/>
            <person name="Osuji N."/>
            <person name="Pu L.-L."/>
            <person name="Puazo M."/>
            <person name="Qu C."/>
            <person name="Quiroz J."/>
            <person name="Raj R."/>
            <person name="Weissenberger G."/>
            <person name="Xin Y."/>
            <person name="Zou X."/>
            <person name="Han Y."/>
            <person name="Worley K."/>
            <person name="Muzny D."/>
            <person name="Gibbs R."/>
        </authorList>
    </citation>
    <scope>NUCLEOTIDE SEQUENCE</scope>
    <source>
        <strain evidence="2">Sampled in the wild</strain>
    </source>
</reference>
<evidence type="ECO:0000313" key="2">
    <source>
        <dbReference type="EMBL" id="KAG8237205.1"/>
    </source>
</evidence>